<dbReference type="GO" id="GO:0003677">
    <property type="term" value="F:DNA binding"/>
    <property type="evidence" value="ECO:0007669"/>
    <property type="project" value="UniProtKB-KW"/>
</dbReference>
<dbReference type="Pfam" id="PF03466">
    <property type="entry name" value="LysR_substrate"/>
    <property type="match status" value="1"/>
</dbReference>
<evidence type="ECO:0000256" key="3">
    <source>
        <dbReference type="ARBA" id="ARBA00023125"/>
    </source>
</evidence>
<keyword evidence="3" id="KW-0238">DNA-binding</keyword>
<dbReference type="GO" id="GO:0032993">
    <property type="term" value="C:protein-DNA complex"/>
    <property type="evidence" value="ECO:0007669"/>
    <property type="project" value="TreeGrafter"/>
</dbReference>
<keyword evidence="2" id="KW-0805">Transcription regulation</keyword>
<reference evidence="6 7" key="2">
    <citation type="submission" date="2020-03" db="EMBL/GenBank/DDBJ databases">
        <authorList>
            <person name="Ichikawa N."/>
            <person name="Kimura A."/>
            <person name="Kitahashi Y."/>
            <person name="Uohara A."/>
        </authorList>
    </citation>
    <scope>NUCLEOTIDE SEQUENCE [LARGE SCALE GENOMIC DNA]</scope>
    <source>
        <strain evidence="6 7">NBRC 107702</strain>
    </source>
</reference>
<gene>
    <name evidence="6" type="ORF">Pflav_014380</name>
</gene>
<dbReference type="PANTHER" id="PTHR30346">
    <property type="entry name" value="TRANSCRIPTIONAL DUAL REGULATOR HCAR-RELATED"/>
    <property type="match status" value="1"/>
</dbReference>
<protein>
    <recommendedName>
        <fullName evidence="5">LysR substrate-binding domain-containing protein</fullName>
    </recommendedName>
</protein>
<evidence type="ECO:0000313" key="6">
    <source>
        <dbReference type="EMBL" id="BCB75028.1"/>
    </source>
</evidence>
<evidence type="ECO:0000256" key="1">
    <source>
        <dbReference type="ARBA" id="ARBA00009437"/>
    </source>
</evidence>
<dbReference type="EMBL" id="AP022870">
    <property type="protein sequence ID" value="BCB75028.1"/>
    <property type="molecule type" value="Genomic_DNA"/>
</dbReference>
<accession>A0A6F8XML2</accession>
<evidence type="ECO:0000256" key="2">
    <source>
        <dbReference type="ARBA" id="ARBA00023015"/>
    </source>
</evidence>
<reference evidence="6 7" key="1">
    <citation type="submission" date="2020-03" db="EMBL/GenBank/DDBJ databases">
        <title>Whole genome shotgun sequence of Phytohabitans flavus NBRC 107702.</title>
        <authorList>
            <person name="Komaki H."/>
            <person name="Tamura T."/>
        </authorList>
    </citation>
    <scope>NUCLEOTIDE SEQUENCE [LARGE SCALE GENOMIC DNA]</scope>
    <source>
        <strain evidence="6 7">NBRC 107702</strain>
    </source>
</reference>
<dbReference type="KEGG" id="pfla:Pflav_014380"/>
<evidence type="ECO:0000259" key="5">
    <source>
        <dbReference type="Pfam" id="PF03466"/>
    </source>
</evidence>
<comment type="similarity">
    <text evidence="1">Belongs to the LysR transcriptional regulatory family.</text>
</comment>
<dbReference type="Proteomes" id="UP000502508">
    <property type="component" value="Chromosome"/>
</dbReference>
<organism evidence="6 7">
    <name type="scientific">Phytohabitans flavus</name>
    <dbReference type="NCBI Taxonomy" id="1076124"/>
    <lineage>
        <taxon>Bacteria</taxon>
        <taxon>Bacillati</taxon>
        <taxon>Actinomycetota</taxon>
        <taxon>Actinomycetes</taxon>
        <taxon>Micromonosporales</taxon>
        <taxon>Micromonosporaceae</taxon>
    </lineage>
</organism>
<dbReference type="RefSeq" id="WP_173034590.1">
    <property type="nucleotide sequence ID" value="NZ_AP022870.1"/>
</dbReference>
<sequence>MRGAAGLLDAFERISRSIHREAEPGLRIAIQGLDRVVARRQIRAAALALRAAHPGTVIEYSLLGYEEPVDTLRSGRADLALTAVPPLAEGIVSTPLWPLERVGVVPARHPLARRGQADVEEFAAHPMLYMPGMPPEFMSLWSLGDARPLSSARLVEITPRTFHDVYRSIASTGGSLALHPEAARNRPPGMHTVTLSRAPRIWYYLTHRRDARNIRADALLRLLLGAGTRSASAVRPHGAWVSRSSSG</sequence>
<dbReference type="SUPFAM" id="SSF53850">
    <property type="entry name" value="Periplasmic binding protein-like II"/>
    <property type="match status" value="1"/>
</dbReference>
<keyword evidence="4" id="KW-0804">Transcription</keyword>
<dbReference type="PANTHER" id="PTHR30346:SF28">
    <property type="entry name" value="HTH-TYPE TRANSCRIPTIONAL REGULATOR CYNR"/>
    <property type="match status" value="1"/>
</dbReference>
<dbReference type="AlphaFoldDB" id="A0A6F8XML2"/>
<feature type="domain" description="LysR substrate-binding" evidence="5">
    <location>
        <begin position="40"/>
        <end position="224"/>
    </location>
</feature>
<proteinExistence type="inferred from homology"/>
<dbReference type="InterPro" id="IPR005119">
    <property type="entry name" value="LysR_subst-bd"/>
</dbReference>
<dbReference type="CDD" id="cd05466">
    <property type="entry name" value="PBP2_LTTR_substrate"/>
    <property type="match status" value="1"/>
</dbReference>
<keyword evidence="7" id="KW-1185">Reference proteome</keyword>
<dbReference type="Gene3D" id="3.40.190.10">
    <property type="entry name" value="Periplasmic binding protein-like II"/>
    <property type="match status" value="2"/>
</dbReference>
<evidence type="ECO:0000256" key="4">
    <source>
        <dbReference type="ARBA" id="ARBA00023163"/>
    </source>
</evidence>
<evidence type="ECO:0000313" key="7">
    <source>
        <dbReference type="Proteomes" id="UP000502508"/>
    </source>
</evidence>
<name>A0A6F8XML2_9ACTN</name>
<dbReference type="GO" id="GO:0003700">
    <property type="term" value="F:DNA-binding transcription factor activity"/>
    <property type="evidence" value="ECO:0007669"/>
    <property type="project" value="TreeGrafter"/>
</dbReference>